<evidence type="ECO:0000313" key="2">
    <source>
        <dbReference type="EMBL" id="EJX01986.1"/>
    </source>
</evidence>
<dbReference type="AlphaFoldDB" id="J9CPC3"/>
<gene>
    <name evidence="2" type="ORF">EVA_09905</name>
</gene>
<organism evidence="2">
    <name type="scientific">gut metagenome</name>
    <dbReference type="NCBI Taxonomy" id="749906"/>
    <lineage>
        <taxon>unclassified sequences</taxon>
        <taxon>metagenomes</taxon>
        <taxon>organismal metagenomes</taxon>
    </lineage>
</organism>
<protein>
    <submittedName>
        <fullName evidence="2">Uncharacterized protein</fullName>
    </submittedName>
</protein>
<feature type="compositionally biased region" description="Basic residues" evidence="1">
    <location>
        <begin position="32"/>
        <end position="42"/>
    </location>
</feature>
<dbReference type="EMBL" id="AMCI01002733">
    <property type="protein sequence ID" value="EJX01986.1"/>
    <property type="molecule type" value="Genomic_DNA"/>
</dbReference>
<sequence>YRTKDVHEFIRTRFAEVEERAAKRKEKEARKAERRRKRGLFP</sequence>
<reference evidence="2" key="1">
    <citation type="journal article" date="2012" name="PLoS ONE">
        <title>Gene sets for utilization of primary and secondary nutrition supplies in the distal gut of endangered iberian lynx.</title>
        <authorList>
            <person name="Alcaide M."/>
            <person name="Messina E."/>
            <person name="Richter M."/>
            <person name="Bargiela R."/>
            <person name="Peplies J."/>
            <person name="Huws S.A."/>
            <person name="Newbold C.J."/>
            <person name="Golyshin P.N."/>
            <person name="Simon M.A."/>
            <person name="Lopez G."/>
            <person name="Yakimov M.M."/>
            <person name="Ferrer M."/>
        </authorList>
    </citation>
    <scope>NUCLEOTIDE SEQUENCE</scope>
</reference>
<accession>J9CPC3</accession>
<proteinExistence type="predicted"/>
<evidence type="ECO:0000256" key="1">
    <source>
        <dbReference type="SAM" id="MobiDB-lite"/>
    </source>
</evidence>
<comment type="caution">
    <text evidence="2">The sequence shown here is derived from an EMBL/GenBank/DDBJ whole genome shotgun (WGS) entry which is preliminary data.</text>
</comment>
<feature type="compositionally biased region" description="Basic and acidic residues" evidence="1">
    <location>
        <begin position="21"/>
        <end position="31"/>
    </location>
</feature>
<feature type="region of interest" description="Disordered" evidence="1">
    <location>
        <begin position="21"/>
        <end position="42"/>
    </location>
</feature>
<name>J9CPC3_9ZZZZ</name>
<feature type="non-terminal residue" evidence="2">
    <location>
        <position position="1"/>
    </location>
</feature>